<evidence type="ECO:0000256" key="1">
    <source>
        <dbReference type="ARBA" id="ARBA00004651"/>
    </source>
</evidence>
<keyword evidence="6 8" id="KW-1133">Transmembrane helix</keyword>
<dbReference type="PANTHER" id="PTHR33908:SF11">
    <property type="entry name" value="MEMBRANE PROTEIN"/>
    <property type="match status" value="1"/>
</dbReference>
<evidence type="ECO:0000256" key="4">
    <source>
        <dbReference type="ARBA" id="ARBA00022679"/>
    </source>
</evidence>
<reference evidence="10 11" key="1">
    <citation type="submission" date="2019-02" db="EMBL/GenBank/DDBJ databases">
        <title>Deep-cultivation of Planctomycetes and their phenomic and genomic characterization uncovers novel biology.</title>
        <authorList>
            <person name="Wiegand S."/>
            <person name="Jogler M."/>
            <person name="Boedeker C."/>
            <person name="Pinto D."/>
            <person name="Vollmers J."/>
            <person name="Rivas-Marin E."/>
            <person name="Kohn T."/>
            <person name="Peeters S.H."/>
            <person name="Heuer A."/>
            <person name="Rast P."/>
            <person name="Oberbeckmann S."/>
            <person name="Bunk B."/>
            <person name="Jeske O."/>
            <person name="Meyerdierks A."/>
            <person name="Storesund J.E."/>
            <person name="Kallscheuer N."/>
            <person name="Luecker S."/>
            <person name="Lage O.M."/>
            <person name="Pohl T."/>
            <person name="Merkel B.J."/>
            <person name="Hornburger P."/>
            <person name="Mueller R.-W."/>
            <person name="Bruemmer F."/>
            <person name="Labrenz M."/>
            <person name="Spormann A.M."/>
            <person name="Op den Camp H."/>
            <person name="Overmann J."/>
            <person name="Amann R."/>
            <person name="Jetten M.S.M."/>
            <person name="Mascher T."/>
            <person name="Medema M.H."/>
            <person name="Devos D.P."/>
            <person name="Kaster A.-K."/>
            <person name="Ovreas L."/>
            <person name="Rohde M."/>
            <person name="Galperin M.Y."/>
            <person name="Jogler C."/>
        </authorList>
    </citation>
    <scope>NUCLEOTIDE SEQUENCE [LARGE SCALE GENOMIC DNA]</scope>
    <source>
        <strain evidence="10 11">Spa11</strain>
    </source>
</reference>
<dbReference type="KEGG" id="bmei:Spa11_00710"/>
<feature type="transmembrane region" description="Helical" evidence="8">
    <location>
        <begin position="432"/>
        <end position="450"/>
    </location>
</feature>
<keyword evidence="3" id="KW-0328">Glycosyltransferase</keyword>
<keyword evidence="7 8" id="KW-0472">Membrane</keyword>
<evidence type="ECO:0000256" key="5">
    <source>
        <dbReference type="ARBA" id="ARBA00022692"/>
    </source>
</evidence>
<dbReference type="EMBL" id="CP036349">
    <property type="protein sequence ID" value="QDV71902.1"/>
    <property type="molecule type" value="Genomic_DNA"/>
</dbReference>
<evidence type="ECO:0000256" key="6">
    <source>
        <dbReference type="ARBA" id="ARBA00022989"/>
    </source>
</evidence>
<dbReference type="Proteomes" id="UP000316426">
    <property type="component" value="Chromosome"/>
</dbReference>
<evidence type="ECO:0000256" key="3">
    <source>
        <dbReference type="ARBA" id="ARBA00022676"/>
    </source>
</evidence>
<dbReference type="AlphaFoldDB" id="A0A518K299"/>
<feature type="transmembrane region" description="Helical" evidence="8">
    <location>
        <begin position="471"/>
        <end position="488"/>
    </location>
</feature>
<comment type="subcellular location">
    <subcellularLocation>
        <location evidence="1">Cell membrane</location>
        <topology evidence="1">Multi-pass membrane protein</topology>
    </subcellularLocation>
</comment>
<feature type="transmembrane region" description="Helical" evidence="8">
    <location>
        <begin position="213"/>
        <end position="244"/>
    </location>
</feature>
<keyword evidence="4" id="KW-0808">Transferase</keyword>
<evidence type="ECO:0000313" key="11">
    <source>
        <dbReference type="Proteomes" id="UP000316426"/>
    </source>
</evidence>
<feature type="transmembrane region" description="Helical" evidence="8">
    <location>
        <begin position="165"/>
        <end position="185"/>
    </location>
</feature>
<evidence type="ECO:0000256" key="8">
    <source>
        <dbReference type="SAM" id="Phobius"/>
    </source>
</evidence>
<dbReference type="PANTHER" id="PTHR33908">
    <property type="entry name" value="MANNOSYLTRANSFERASE YKCB-RELATED"/>
    <property type="match status" value="1"/>
</dbReference>
<feature type="transmembrane region" description="Helical" evidence="8">
    <location>
        <begin position="30"/>
        <end position="51"/>
    </location>
</feature>
<accession>A0A518K299</accession>
<keyword evidence="11" id="KW-1185">Reference proteome</keyword>
<keyword evidence="2" id="KW-1003">Cell membrane</keyword>
<dbReference type="GO" id="GO:0005886">
    <property type="term" value="C:plasma membrane"/>
    <property type="evidence" value="ECO:0007669"/>
    <property type="project" value="UniProtKB-SubCell"/>
</dbReference>
<proteinExistence type="predicted"/>
<dbReference type="InterPro" id="IPR050297">
    <property type="entry name" value="LipidA_mod_glycosyltrf_83"/>
</dbReference>
<evidence type="ECO:0000256" key="7">
    <source>
        <dbReference type="ARBA" id="ARBA00023136"/>
    </source>
</evidence>
<dbReference type="InterPro" id="IPR038731">
    <property type="entry name" value="RgtA/B/C-like"/>
</dbReference>
<dbReference type="GO" id="GO:0009103">
    <property type="term" value="P:lipopolysaccharide biosynthetic process"/>
    <property type="evidence" value="ECO:0007669"/>
    <property type="project" value="UniProtKB-ARBA"/>
</dbReference>
<feature type="transmembrane region" description="Helical" evidence="8">
    <location>
        <begin position="369"/>
        <end position="391"/>
    </location>
</feature>
<feature type="transmembrane region" description="Helical" evidence="8">
    <location>
        <begin position="264"/>
        <end position="281"/>
    </location>
</feature>
<dbReference type="GO" id="GO:0016763">
    <property type="term" value="F:pentosyltransferase activity"/>
    <property type="evidence" value="ECO:0007669"/>
    <property type="project" value="TreeGrafter"/>
</dbReference>
<feature type="transmembrane region" description="Helical" evidence="8">
    <location>
        <begin position="403"/>
        <end position="426"/>
    </location>
</feature>
<evidence type="ECO:0000313" key="10">
    <source>
        <dbReference type="EMBL" id="QDV71902.1"/>
    </source>
</evidence>
<dbReference type="Pfam" id="PF13231">
    <property type="entry name" value="PMT_2"/>
    <property type="match status" value="1"/>
</dbReference>
<evidence type="ECO:0000256" key="2">
    <source>
        <dbReference type="ARBA" id="ARBA00022475"/>
    </source>
</evidence>
<sequence>MALSNRMLRCGRKQEYAFEVVSLLLRRRQAAHFILVLLLAAHTTAVAYNIFAHSPTVNEPAHLAAGLAFWHLGRLDLYEVNPPFVRCVAALPILLIDHEVDWAAYRADARSRSEFAVGADLVHRNAGTFYVMLFIARLSCLPFTIIGAVTCYAWASDLSSRTSGLLAATLWCTCPNILGYSATLFPDSHASAVTVAAAYLFWKWLRNPSWPNVVVGGIVLGIADLCKFTTLGCIPAFLVSWLVYRLAHGNLKTMKCTLIDCSMMMTRLLVALAVVNAGYLFEGTLQPLSRYKLRSEFSRNLAPPPVQGSVASEQERTALTTFAECLQHFPIPLPQSYIRGMDSQQVDFENYGRPFFMAGRWSETGFFSYYIYALTVKTPTAGIFLFALACARRVGAFSGPHSLADDIALLSPAFTILLIASVKTGINEHFRYILQVLPFGYVFIASACFGRTKRSRRLPLTLQRFYNYAQYIPRFLVVWFVVSSIWVFPHSLSYFNELVGGPRNGRFHLLGTAIDCGQDHFYVEQWLKTQPAQDCFVALFAFRSPASLLQSCATCDELASNAHGALSSVIVSANILGGMPIPVETAYGVCEFYWNDLNIRIGRDPRPLTYSTLLTE</sequence>
<organism evidence="10 11">
    <name type="scientific">Botrimarina mediterranea</name>
    <dbReference type="NCBI Taxonomy" id="2528022"/>
    <lineage>
        <taxon>Bacteria</taxon>
        <taxon>Pseudomonadati</taxon>
        <taxon>Planctomycetota</taxon>
        <taxon>Planctomycetia</taxon>
        <taxon>Pirellulales</taxon>
        <taxon>Lacipirellulaceae</taxon>
        <taxon>Botrimarina</taxon>
    </lineage>
</organism>
<gene>
    <name evidence="10" type="ORF">Spa11_00710</name>
</gene>
<feature type="domain" description="Glycosyltransferase RgtA/B/C/D-like" evidence="9">
    <location>
        <begin position="136"/>
        <end position="256"/>
    </location>
</feature>
<feature type="transmembrane region" description="Helical" evidence="8">
    <location>
        <begin position="129"/>
        <end position="153"/>
    </location>
</feature>
<evidence type="ECO:0000259" key="9">
    <source>
        <dbReference type="Pfam" id="PF13231"/>
    </source>
</evidence>
<keyword evidence="5 8" id="KW-0812">Transmembrane</keyword>
<name>A0A518K299_9BACT</name>
<protein>
    <recommendedName>
        <fullName evidence="9">Glycosyltransferase RgtA/B/C/D-like domain-containing protein</fullName>
    </recommendedName>
</protein>